<dbReference type="InterPro" id="IPR027796">
    <property type="entry name" value="OTT_1508_deam-like"/>
</dbReference>
<evidence type="ECO:0000313" key="2">
    <source>
        <dbReference type="Proteomes" id="UP000800035"/>
    </source>
</evidence>
<organism evidence="1 2">
    <name type="scientific">Byssothecium circinans</name>
    <dbReference type="NCBI Taxonomy" id="147558"/>
    <lineage>
        <taxon>Eukaryota</taxon>
        <taxon>Fungi</taxon>
        <taxon>Dikarya</taxon>
        <taxon>Ascomycota</taxon>
        <taxon>Pezizomycotina</taxon>
        <taxon>Dothideomycetes</taxon>
        <taxon>Pleosporomycetidae</taxon>
        <taxon>Pleosporales</taxon>
        <taxon>Massarineae</taxon>
        <taxon>Massarinaceae</taxon>
        <taxon>Byssothecium</taxon>
    </lineage>
</organism>
<accession>A0A6A5UDL0</accession>
<evidence type="ECO:0000313" key="1">
    <source>
        <dbReference type="EMBL" id="KAF1961812.1"/>
    </source>
</evidence>
<dbReference type="Proteomes" id="UP000800035">
    <property type="component" value="Unassembled WGS sequence"/>
</dbReference>
<sequence>MSESFNWNHPSLNKSHFHSLANLLSLRNGGQAEPSSLPDTLLEEEWDPDDAEDGYAPSVDTNFAHRLSESGHARLKRRFLDCLAEFAANRKGGLAVACSAMDEAEDNVVVWIARNAGFADEDSSVFSRLGELLGSLSNNSVHRAETLLWEEMVSYQRNRIENDSIPGLRASFKAYDASRARNNIETPSHGSVSDGILSVLRNLLFDPHLNNTGTLEKHTRLVVAAYNLRRTKDVEEELFRSPSATSKSKTLWVHICLLARLRVAFERFKDISLLLPSFAQVSITLVHHPLAPTNPPQCPLNLNQTFALLGLDPSPATTKAVLGQNWTVGKAKLEFAKRQKQKLNIHAEVQMLLFLNTSGSSPSLVRFPYFGCSKLSCFKCNRFLQSYGRFTTRGCHGRLFKPWTVPSVDRLLPGHSYRIARALLSLQHEVHKMLKASVEAHIPHERTSAVGGSSIFSGGQREQHSQRQLQVDRLRMKAERDRVAEIFRR</sequence>
<dbReference type="EMBL" id="ML976980">
    <property type="protein sequence ID" value="KAF1961812.1"/>
    <property type="molecule type" value="Genomic_DNA"/>
</dbReference>
<reference evidence="1" key="1">
    <citation type="journal article" date="2020" name="Stud. Mycol.">
        <title>101 Dothideomycetes genomes: a test case for predicting lifestyles and emergence of pathogens.</title>
        <authorList>
            <person name="Haridas S."/>
            <person name="Albert R."/>
            <person name="Binder M."/>
            <person name="Bloem J."/>
            <person name="Labutti K."/>
            <person name="Salamov A."/>
            <person name="Andreopoulos B."/>
            <person name="Baker S."/>
            <person name="Barry K."/>
            <person name="Bills G."/>
            <person name="Bluhm B."/>
            <person name="Cannon C."/>
            <person name="Castanera R."/>
            <person name="Culley D."/>
            <person name="Daum C."/>
            <person name="Ezra D."/>
            <person name="Gonzalez J."/>
            <person name="Henrissat B."/>
            <person name="Kuo A."/>
            <person name="Liang C."/>
            <person name="Lipzen A."/>
            <person name="Lutzoni F."/>
            <person name="Magnuson J."/>
            <person name="Mondo S."/>
            <person name="Nolan M."/>
            <person name="Ohm R."/>
            <person name="Pangilinan J."/>
            <person name="Park H.-J."/>
            <person name="Ramirez L."/>
            <person name="Alfaro M."/>
            <person name="Sun H."/>
            <person name="Tritt A."/>
            <person name="Yoshinaga Y."/>
            <person name="Zwiers L.-H."/>
            <person name="Turgeon B."/>
            <person name="Goodwin S."/>
            <person name="Spatafora J."/>
            <person name="Crous P."/>
            <person name="Grigoriev I."/>
        </authorList>
    </citation>
    <scope>NUCLEOTIDE SEQUENCE</scope>
    <source>
        <strain evidence="1">CBS 675.92</strain>
    </source>
</reference>
<name>A0A6A5UDL0_9PLEO</name>
<dbReference type="Pfam" id="PF14441">
    <property type="entry name" value="OTT_1508_deam"/>
    <property type="match status" value="1"/>
</dbReference>
<gene>
    <name evidence="1" type="ORF">CC80DRAFT_589306</name>
</gene>
<proteinExistence type="predicted"/>
<protein>
    <submittedName>
        <fullName evidence="1">Uncharacterized protein</fullName>
    </submittedName>
</protein>
<keyword evidence="2" id="KW-1185">Reference proteome</keyword>
<dbReference type="OrthoDB" id="4851849at2759"/>
<dbReference type="AlphaFoldDB" id="A0A6A5UDL0"/>